<sequence length="81" mass="8783">MPSRASHLPHYVERAALQKLRATPGLPAPNLMPAGPKTISKMAAKGWIELQGGMRYCITPAGEAALKAEIPMPRSPHTRTR</sequence>
<name>A0ABX8A404_9BRAD</name>
<protein>
    <submittedName>
        <fullName evidence="1">Uncharacterized protein</fullName>
    </submittedName>
</protein>
<dbReference type="RefSeq" id="WP_211911930.1">
    <property type="nucleotide sequence ID" value="NZ_CP036498.1"/>
</dbReference>
<organism evidence="1 2">
    <name type="scientific">Tardiphaga alba</name>
    <dbReference type="NCBI Taxonomy" id="340268"/>
    <lineage>
        <taxon>Bacteria</taxon>
        <taxon>Pseudomonadati</taxon>
        <taxon>Pseudomonadota</taxon>
        <taxon>Alphaproteobacteria</taxon>
        <taxon>Hyphomicrobiales</taxon>
        <taxon>Nitrobacteraceae</taxon>
        <taxon>Tardiphaga</taxon>
    </lineage>
</organism>
<evidence type="ECO:0000313" key="2">
    <source>
        <dbReference type="Proteomes" id="UP000682843"/>
    </source>
</evidence>
<dbReference type="Proteomes" id="UP000682843">
    <property type="component" value="Chromosome"/>
</dbReference>
<proteinExistence type="predicted"/>
<reference evidence="1 2" key="1">
    <citation type="submission" date="2019-02" db="EMBL/GenBank/DDBJ databases">
        <title>Emended description of the genus Rhodopseudomonas and description of Rhodopseudomonas albus sp. nov., a non-phototrophic, heavy-metal-tolerant bacterium isolated from garden soil.</title>
        <authorList>
            <person name="Bao Z."/>
            <person name="Cao W.W."/>
            <person name="Sato Y."/>
            <person name="Nishizawa T."/>
            <person name="Zhao J."/>
            <person name="Guo Y."/>
            <person name="Ohta H."/>
        </authorList>
    </citation>
    <scope>NUCLEOTIDE SEQUENCE [LARGE SCALE GENOMIC DNA]</scope>
    <source>
        <strain evidence="1 2">SK50-23</strain>
    </source>
</reference>
<accession>A0ABX8A404</accession>
<gene>
    <name evidence="1" type="ORF">RPMA_05690</name>
</gene>
<keyword evidence="2" id="KW-1185">Reference proteome</keyword>
<evidence type="ECO:0000313" key="1">
    <source>
        <dbReference type="EMBL" id="QUS38394.1"/>
    </source>
</evidence>
<dbReference type="EMBL" id="CP036498">
    <property type="protein sequence ID" value="QUS38394.1"/>
    <property type="molecule type" value="Genomic_DNA"/>
</dbReference>